<feature type="compositionally biased region" description="Polar residues" evidence="1">
    <location>
        <begin position="94"/>
        <end position="112"/>
    </location>
</feature>
<evidence type="ECO:0000313" key="3">
    <source>
        <dbReference type="WBParaSite" id="nRc.2.0.1.t09154-RA"/>
    </source>
</evidence>
<feature type="region of interest" description="Disordered" evidence="1">
    <location>
        <begin position="88"/>
        <end position="116"/>
    </location>
</feature>
<sequence>MPVPKPYVSRMITSTPPRPIVFTSSQSTSHISSAAPLVQENGDPDSESCRILPTVSPELANEKMTGSIEENKVTATEKKEKDHVLMESKIPSAARNSKSTVTATTNLTPTSESHPEKLTFTRKIEKFQQEIVNQCSLTDKSKLPTLNKVPQSRSVEKSDVPINDSRNRVKEDVANQVNDNTACNNSPSGSAVPSIVRTKKAENRLKFQHTSDDSPDLGESLSPAELRALEAAKRAEWRKARLKSLERDALKAEKVMLRVRDISQEKDHDCNEDFAADNVECDELDYGDESAHLAGRKPS</sequence>
<proteinExistence type="predicted"/>
<name>A0A915I727_ROMCU</name>
<evidence type="ECO:0000313" key="2">
    <source>
        <dbReference type="Proteomes" id="UP000887565"/>
    </source>
</evidence>
<accession>A0A915I727</accession>
<dbReference type="WBParaSite" id="nRc.2.0.1.t09154-RA">
    <property type="protein sequence ID" value="nRc.2.0.1.t09154-RA"/>
    <property type="gene ID" value="nRc.2.0.1.g09154"/>
</dbReference>
<feature type="region of interest" description="Disordered" evidence="1">
    <location>
        <begin position="1"/>
        <end position="47"/>
    </location>
</feature>
<dbReference type="AlphaFoldDB" id="A0A915I727"/>
<keyword evidence="2" id="KW-1185">Reference proteome</keyword>
<feature type="compositionally biased region" description="Low complexity" evidence="1">
    <location>
        <begin position="24"/>
        <end position="33"/>
    </location>
</feature>
<dbReference type="Proteomes" id="UP000887565">
    <property type="component" value="Unplaced"/>
</dbReference>
<organism evidence="2 3">
    <name type="scientific">Romanomermis culicivorax</name>
    <name type="common">Nematode worm</name>
    <dbReference type="NCBI Taxonomy" id="13658"/>
    <lineage>
        <taxon>Eukaryota</taxon>
        <taxon>Metazoa</taxon>
        <taxon>Ecdysozoa</taxon>
        <taxon>Nematoda</taxon>
        <taxon>Enoplea</taxon>
        <taxon>Dorylaimia</taxon>
        <taxon>Mermithida</taxon>
        <taxon>Mermithoidea</taxon>
        <taxon>Mermithidae</taxon>
        <taxon>Romanomermis</taxon>
    </lineage>
</organism>
<evidence type="ECO:0000256" key="1">
    <source>
        <dbReference type="SAM" id="MobiDB-lite"/>
    </source>
</evidence>
<reference evidence="3" key="1">
    <citation type="submission" date="2022-11" db="UniProtKB">
        <authorList>
            <consortium name="WormBaseParasite"/>
        </authorList>
    </citation>
    <scope>IDENTIFICATION</scope>
</reference>
<protein>
    <submittedName>
        <fullName evidence="3">Uncharacterized protein</fullName>
    </submittedName>
</protein>